<accession>A0A1R3IK68</accession>
<evidence type="ECO:0000313" key="2">
    <source>
        <dbReference type="EMBL" id="OMO82974.1"/>
    </source>
</evidence>
<organism evidence="2 3">
    <name type="scientific">Corchorus capsularis</name>
    <name type="common">Jute</name>
    <dbReference type="NCBI Taxonomy" id="210143"/>
    <lineage>
        <taxon>Eukaryota</taxon>
        <taxon>Viridiplantae</taxon>
        <taxon>Streptophyta</taxon>
        <taxon>Embryophyta</taxon>
        <taxon>Tracheophyta</taxon>
        <taxon>Spermatophyta</taxon>
        <taxon>Magnoliopsida</taxon>
        <taxon>eudicotyledons</taxon>
        <taxon>Gunneridae</taxon>
        <taxon>Pentapetalae</taxon>
        <taxon>rosids</taxon>
        <taxon>malvids</taxon>
        <taxon>Malvales</taxon>
        <taxon>Malvaceae</taxon>
        <taxon>Grewioideae</taxon>
        <taxon>Apeibeae</taxon>
        <taxon>Corchorus</taxon>
    </lineage>
</organism>
<proteinExistence type="predicted"/>
<sequence length="37" mass="3959">METKQGSPHARLLGDSTVDSSSDDREGSRACLAIVIR</sequence>
<gene>
    <name evidence="2" type="ORF">CCACVL1_11642</name>
</gene>
<name>A0A1R3IK68_COCAP</name>
<dbReference type="AlphaFoldDB" id="A0A1R3IK68"/>
<dbReference type="Proteomes" id="UP000188268">
    <property type="component" value="Unassembled WGS sequence"/>
</dbReference>
<dbReference type="Gramene" id="OMO82974">
    <property type="protein sequence ID" value="OMO82974"/>
    <property type="gene ID" value="CCACVL1_11642"/>
</dbReference>
<feature type="region of interest" description="Disordered" evidence="1">
    <location>
        <begin position="1"/>
        <end position="27"/>
    </location>
</feature>
<protein>
    <submittedName>
        <fullName evidence="2">Uncharacterized protein</fullName>
    </submittedName>
</protein>
<evidence type="ECO:0000256" key="1">
    <source>
        <dbReference type="SAM" id="MobiDB-lite"/>
    </source>
</evidence>
<dbReference type="EMBL" id="AWWV01009935">
    <property type="protein sequence ID" value="OMO82974.1"/>
    <property type="molecule type" value="Genomic_DNA"/>
</dbReference>
<comment type="caution">
    <text evidence="2">The sequence shown here is derived from an EMBL/GenBank/DDBJ whole genome shotgun (WGS) entry which is preliminary data.</text>
</comment>
<reference evidence="2 3" key="1">
    <citation type="submission" date="2013-09" db="EMBL/GenBank/DDBJ databases">
        <title>Corchorus capsularis genome sequencing.</title>
        <authorList>
            <person name="Alam M."/>
            <person name="Haque M.S."/>
            <person name="Islam M.S."/>
            <person name="Emdad E.M."/>
            <person name="Islam M.M."/>
            <person name="Ahmed B."/>
            <person name="Halim A."/>
            <person name="Hossen Q.M.M."/>
            <person name="Hossain M.Z."/>
            <person name="Ahmed R."/>
            <person name="Khan M.M."/>
            <person name="Islam R."/>
            <person name="Rashid M.M."/>
            <person name="Khan S.A."/>
            <person name="Rahman M.S."/>
            <person name="Alam M."/>
        </authorList>
    </citation>
    <scope>NUCLEOTIDE SEQUENCE [LARGE SCALE GENOMIC DNA]</scope>
    <source>
        <strain evidence="3">cv. CVL-1</strain>
        <tissue evidence="2">Whole seedling</tissue>
    </source>
</reference>
<evidence type="ECO:0000313" key="3">
    <source>
        <dbReference type="Proteomes" id="UP000188268"/>
    </source>
</evidence>
<keyword evidence="3" id="KW-1185">Reference proteome</keyword>